<dbReference type="Proteomes" id="UP000571084">
    <property type="component" value="Unassembled WGS sequence"/>
</dbReference>
<evidence type="ECO:0000256" key="1">
    <source>
        <dbReference type="SAM" id="Phobius"/>
    </source>
</evidence>
<keyword evidence="3" id="KW-1185">Reference proteome</keyword>
<keyword evidence="2" id="KW-0378">Hydrolase</keyword>
<dbReference type="AlphaFoldDB" id="A0A840RSC9"/>
<evidence type="ECO:0000313" key="3">
    <source>
        <dbReference type="Proteomes" id="UP000571084"/>
    </source>
</evidence>
<keyword evidence="2" id="KW-0645">Protease</keyword>
<sequence length="387" mass="44296">MVTIQPGKLSIIGVNALFLTFFASLIGGCAQLDYYAQAVRGEFSLLADARPIPVWLSDPSTSEKLKGQLRTVQEIRQFAVTQLRLPDNQSYRNYVQLQRKFVLWNVVATPALSLKPKQWCFPIAGCVSYRGYYNQQSAQQYGAQLRSEGYDVQVLGVPAYSTLGWFNDPVISTFIRYPDAELARIIFHELSHQLLYVKDDTDFNEAFATTVEEEGTEKWLEVHGNDDRRRAYQEFEERKTDFLALLLTHRQQLQDNYASGLSNREKLRKKALIFTALQDSYQTLKKQWGGFGGYDRWFAEPLSNAHLALVGTYYDLEPGFRALLAQQKNFQQFYIAVARLAKLPKKERHRQLFALAAGASPNLKAARPLTLHREVDTDFPRETYVAP</sequence>
<organism evidence="2 3">
    <name type="scientific">Glaciimonas immobilis</name>
    <dbReference type="NCBI Taxonomy" id="728004"/>
    <lineage>
        <taxon>Bacteria</taxon>
        <taxon>Pseudomonadati</taxon>
        <taxon>Pseudomonadota</taxon>
        <taxon>Betaproteobacteria</taxon>
        <taxon>Burkholderiales</taxon>
        <taxon>Oxalobacteraceae</taxon>
        <taxon>Glaciimonas</taxon>
    </lineage>
</organism>
<gene>
    <name evidence="2" type="ORF">HNR39_001897</name>
</gene>
<accession>A0A840RSC9</accession>
<comment type="caution">
    <text evidence="2">The sequence shown here is derived from an EMBL/GenBank/DDBJ whole genome shotgun (WGS) entry which is preliminary data.</text>
</comment>
<keyword evidence="1" id="KW-1133">Transmembrane helix</keyword>
<dbReference type="PIRSF" id="PIRSF029285">
    <property type="entry name" value="Aminopept"/>
    <property type="match status" value="1"/>
</dbReference>
<name>A0A840RSC9_9BURK</name>
<dbReference type="GO" id="GO:0004177">
    <property type="term" value="F:aminopeptidase activity"/>
    <property type="evidence" value="ECO:0007669"/>
    <property type="project" value="UniProtKB-KW"/>
</dbReference>
<proteinExistence type="predicted"/>
<dbReference type="Pfam" id="PF10023">
    <property type="entry name" value="Aminopep"/>
    <property type="match status" value="1"/>
</dbReference>
<dbReference type="RefSeq" id="WP_168051200.1">
    <property type="nucleotide sequence ID" value="NZ_JAAOZT010000001.1"/>
</dbReference>
<dbReference type="EMBL" id="JACHHQ010000004">
    <property type="protein sequence ID" value="MBB5200062.1"/>
    <property type="molecule type" value="Genomic_DNA"/>
</dbReference>
<protein>
    <submittedName>
        <fullName evidence="2">Putative aminopeptidase</fullName>
    </submittedName>
</protein>
<keyword evidence="1" id="KW-0472">Membrane</keyword>
<reference evidence="2 3" key="1">
    <citation type="submission" date="2020-08" db="EMBL/GenBank/DDBJ databases">
        <title>Genomic Encyclopedia of Type Strains, Phase IV (KMG-IV): sequencing the most valuable type-strain genomes for metagenomic binning, comparative biology and taxonomic classification.</title>
        <authorList>
            <person name="Goeker M."/>
        </authorList>
    </citation>
    <scope>NUCLEOTIDE SEQUENCE [LARGE SCALE GENOMIC DNA]</scope>
    <source>
        <strain evidence="2 3">DSM 23240</strain>
    </source>
</reference>
<keyword evidence="2" id="KW-0031">Aminopeptidase</keyword>
<dbReference type="InterPro" id="IPR014553">
    <property type="entry name" value="Aminopept"/>
</dbReference>
<evidence type="ECO:0000313" key="2">
    <source>
        <dbReference type="EMBL" id="MBB5200062.1"/>
    </source>
</evidence>
<feature type="transmembrane region" description="Helical" evidence="1">
    <location>
        <begin position="12"/>
        <end position="36"/>
    </location>
</feature>
<keyword evidence="1" id="KW-0812">Transmembrane</keyword>